<dbReference type="GeneID" id="108739569"/>
<sequence length="156" mass="17409">MPSTSGNLPSIQNLIQMPEKAPNLKRRQGRNKQHATILTSTPIKDVLIDKENKRKVKAEKTKGKGIEKKSKLQKDNIKRVKKKILQENTSTSDVNTDDLCQDGEDDDAEGANNMCIVCGEFGQDSELWYRCTSCGLWAHADCTGRDSASNYVCDMC</sequence>
<dbReference type="CDD" id="cd15517">
    <property type="entry name" value="PHD_TCF19_like"/>
    <property type="match status" value="1"/>
</dbReference>
<dbReference type="OrthoDB" id="6780991at2759"/>
<accession>A0A1W4X9N5</accession>
<evidence type="ECO:0000313" key="2">
    <source>
        <dbReference type="RefSeq" id="XP_018329045.1"/>
    </source>
</evidence>
<keyword evidence="1" id="KW-1185">Reference proteome</keyword>
<dbReference type="InterPro" id="IPR011011">
    <property type="entry name" value="Znf_FYVE_PHD"/>
</dbReference>
<gene>
    <name evidence="2" type="primary">LOC108739569</name>
</gene>
<dbReference type="Proteomes" id="UP000192223">
    <property type="component" value="Unplaced"/>
</dbReference>
<dbReference type="InParanoid" id="A0A1W4X9N5"/>
<dbReference type="RefSeq" id="XP_018329045.1">
    <property type="nucleotide sequence ID" value="XM_018473543.1"/>
</dbReference>
<dbReference type="KEGG" id="apln:108739569"/>
<organism evidence="1 2">
    <name type="scientific">Agrilus planipennis</name>
    <name type="common">Emerald ash borer</name>
    <name type="synonym">Agrilus marcopoli</name>
    <dbReference type="NCBI Taxonomy" id="224129"/>
    <lineage>
        <taxon>Eukaryota</taxon>
        <taxon>Metazoa</taxon>
        <taxon>Ecdysozoa</taxon>
        <taxon>Arthropoda</taxon>
        <taxon>Hexapoda</taxon>
        <taxon>Insecta</taxon>
        <taxon>Pterygota</taxon>
        <taxon>Neoptera</taxon>
        <taxon>Endopterygota</taxon>
        <taxon>Coleoptera</taxon>
        <taxon>Polyphaga</taxon>
        <taxon>Elateriformia</taxon>
        <taxon>Buprestoidea</taxon>
        <taxon>Buprestidae</taxon>
        <taxon>Agrilinae</taxon>
        <taxon>Agrilus</taxon>
    </lineage>
</organism>
<protein>
    <submittedName>
        <fullName evidence="2">PHD finger protein ALFIN-LIKE 6-like</fullName>
    </submittedName>
</protein>
<dbReference type="SUPFAM" id="SSF57903">
    <property type="entry name" value="FYVE/PHD zinc finger"/>
    <property type="match status" value="1"/>
</dbReference>
<name>A0A1W4X9N5_AGRPL</name>
<proteinExistence type="predicted"/>
<reference evidence="2" key="1">
    <citation type="submission" date="2025-08" db="UniProtKB">
        <authorList>
            <consortium name="RefSeq"/>
        </authorList>
    </citation>
    <scope>IDENTIFICATION</scope>
    <source>
        <tissue evidence="2">Entire body</tissue>
    </source>
</reference>
<dbReference type="AlphaFoldDB" id="A0A1W4X9N5"/>
<evidence type="ECO:0000313" key="1">
    <source>
        <dbReference type="Proteomes" id="UP000192223"/>
    </source>
</evidence>